<feature type="coiled-coil region" evidence="1">
    <location>
        <begin position="467"/>
        <end position="618"/>
    </location>
</feature>
<dbReference type="Gene3D" id="1.20.120.330">
    <property type="entry name" value="Nucleotidyltransferases domain 2"/>
    <property type="match status" value="1"/>
</dbReference>
<sequence length="677" mass="79760">MRKSDRPDEERVHQLFKEEVEEWADEVDEGLEIFAQGDPRSEGDRVEQWENLQNLASDIRSKCGAMVGGLQGGEEAIGMTRESLEEIRRMLEDFSRLAEEEYGNREEEVSPAEPEIIKEVEEHLSRGEEDQAAKVLRENWRRLIEASGGDGLEWEDWSRVVVDAEKKVMETKKKMKVLERDLEQAREVEQKARKEREKVLEALLWRNEQWEQAIKEFGRGENEQLARPDVERLRRELETADRRLTDAEIDRKASETELETARRELENWNTEFERVTQAPKKVMEAEKKMKDLEEKLEQAREVEQKAKEERGKVLEALLYRNGLWEQAIKEFGRGEKEQVAKPDVEALQRELETADRRVTDAQEHRKARENELETARRELENWNLEFERMTQAPGATRTLRAWVLAVSESDMAEKDLAEARGKLTDCEVRLFLTGDSSHPAAAKQKEDGGEREFEEAREERKKAFDKRMEACEKWQESREELEEAKKKLEEASEKCEEAKEKWVRAREKGQEEADKKLMEAYEKWQEANKVWEEAQKECEEASKKFEKEDKKWERARKEWEEAKKEWEETKKKWEEAKKKLEAKKEWRRAIEKCQKEELENARRTAAEARQGVKTCEQSLDAARQRRVTTARAYLQASHRRRALEQLRHLLNRVPNLETLRNENPAVDTAPSSPSDAS</sequence>
<reference evidence="4" key="1">
    <citation type="submission" date="2011-07" db="EMBL/GenBank/DDBJ databases">
        <title>Divergent evolution of antigenic variation in African trypanosomes.</title>
        <authorList>
            <person name="Jackson A.P."/>
            <person name="Berry A."/>
            <person name="Allison H.C."/>
            <person name="Burton P."/>
            <person name="Anderson J."/>
            <person name="Aslett M."/>
            <person name="Brown R."/>
            <person name="Corton N."/>
            <person name="Harris D."/>
            <person name="Hauser H."/>
            <person name="Gamble J."/>
            <person name="Gilderthorp R."/>
            <person name="McQuillan J."/>
            <person name="Quail M.A."/>
            <person name="Sanders M."/>
            <person name="Van Tonder A."/>
            <person name="Ginger M.L."/>
            <person name="Donelson J.E."/>
            <person name="Field M.C."/>
            <person name="Barry J.D."/>
            <person name="Berriman M."/>
            <person name="Hertz-Fowler C."/>
        </authorList>
    </citation>
    <scope>NUCLEOTIDE SEQUENCE [LARGE SCALE GENOMIC DNA]</scope>
    <source>
        <strain evidence="4">IL3000</strain>
    </source>
</reference>
<dbReference type="EMBL" id="CAEQ01000551">
    <property type="protein sequence ID" value="CCD12056.1"/>
    <property type="molecule type" value="Genomic_DNA"/>
</dbReference>
<gene>
    <name evidence="3" type="ORF">TCIL3000_0_29750</name>
</gene>
<feature type="region of interest" description="Disordered" evidence="2">
    <location>
        <begin position="353"/>
        <end position="372"/>
    </location>
</feature>
<evidence type="ECO:0000256" key="1">
    <source>
        <dbReference type="SAM" id="Coils"/>
    </source>
</evidence>
<dbReference type="Proteomes" id="UP000000702">
    <property type="component" value="Unassembled WGS sequence"/>
</dbReference>
<protein>
    <submittedName>
        <fullName evidence="3">WGS project CAEQ00000000 data, annotated contig 1178</fullName>
    </submittedName>
</protein>
<name>F9W4G4_TRYCI</name>
<reference evidence="3 4" key="2">
    <citation type="journal article" date="2012" name="Proc. Natl. Acad. Sci. U.S.A.">
        <title>Antigenic diversity is generated by distinct evolutionary mechanisms in African trypanosome species.</title>
        <authorList>
            <person name="Jackson A.P."/>
            <person name="Berry A."/>
            <person name="Aslett M."/>
            <person name="Allison H.C."/>
            <person name="Burton P."/>
            <person name="Vavrova-Anderson J."/>
            <person name="Brown R."/>
            <person name="Browne H."/>
            <person name="Corton N."/>
            <person name="Hauser H."/>
            <person name="Gamble J."/>
            <person name="Gilderthorp R."/>
            <person name="Marcello L."/>
            <person name="McQuillan J."/>
            <person name="Otto T.D."/>
            <person name="Quail M.A."/>
            <person name="Sanders M.J."/>
            <person name="van Tonder A."/>
            <person name="Ginger M.L."/>
            <person name="Field M.C."/>
            <person name="Barry J.D."/>
            <person name="Hertz-Fowler C."/>
            <person name="Berriman M."/>
        </authorList>
    </citation>
    <scope>NUCLEOTIDE SEQUENCE [LARGE SCALE GENOMIC DNA]</scope>
    <source>
        <strain evidence="3 4">IL3000</strain>
    </source>
</reference>
<dbReference type="OMA" id="GWNRAKG"/>
<feature type="coiled-coil region" evidence="1">
    <location>
        <begin position="161"/>
        <end position="202"/>
    </location>
</feature>
<dbReference type="AlphaFoldDB" id="F9W4G4"/>
<feature type="region of interest" description="Disordered" evidence="2">
    <location>
        <begin position="655"/>
        <end position="677"/>
    </location>
</feature>
<organism evidence="3 4">
    <name type="scientific">Trypanosoma congolense (strain IL3000)</name>
    <dbReference type="NCBI Taxonomy" id="1068625"/>
    <lineage>
        <taxon>Eukaryota</taxon>
        <taxon>Discoba</taxon>
        <taxon>Euglenozoa</taxon>
        <taxon>Kinetoplastea</taxon>
        <taxon>Metakinetoplastina</taxon>
        <taxon>Trypanosomatida</taxon>
        <taxon>Trypanosomatidae</taxon>
        <taxon>Trypanosoma</taxon>
        <taxon>Nannomonas</taxon>
    </lineage>
</organism>
<dbReference type="VEuPathDB" id="TriTrypDB:TcIL3000_0_29750"/>
<keyword evidence="4" id="KW-1185">Reference proteome</keyword>
<evidence type="ECO:0000313" key="4">
    <source>
        <dbReference type="Proteomes" id="UP000000702"/>
    </source>
</evidence>
<proteinExistence type="predicted"/>
<keyword evidence="1" id="KW-0175">Coiled coil</keyword>
<evidence type="ECO:0000256" key="2">
    <source>
        <dbReference type="SAM" id="MobiDB-lite"/>
    </source>
</evidence>
<accession>F9W4G4</accession>
<comment type="caution">
    <text evidence="3">The sequence shown here is derived from an EMBL/GenBank/DDBJ whole genome shotgun (WGS) entry which is preliminary data.</text>
</comment>
<evidence type="ECO:0000313" key="3">
    <source>
        <dbReference type="EMBL" id="CCD12056.1"/>
    </source>
</evidence>
<feature type="region of interest" description="Disordered" evidence="2">
    <location>
        <begin position="435"/>
        <end position="459"/>
    </location>
</feature>
<feature type="coiled-coil region" evidence="1">
    <location>
        <begin position="230"/>
        <end position="312"/>
    </location>
</feature>